<keyword evidence="2" id="KW-0328">Glycosyltransferase</keyword>
<feature type="transmembrane region" description="Helical" evidence="4">
    <location>
        <begin position="343"/>
        <end position="365"/>
    </location>
</feature>
<dbReference type="Gene3D" id="3.90.550.10">
    <property type="entry name" value="Spore Coat Polysaccharide Biosynthesis Protein SpsA, Chain A"/>
    <property type="match status" value="1"/>
</dbReference>
<keyword evidence="7" id="KW-1185">Reference proteome</keyword>
<comment type="similarity">
    <text evidence="1">Belongs to the glycosyltransferase 2 family.</text>
</comment>
<dbReference type="InterPro" id="IPR001173">
    <property type="entry name" value="Glyco_trans_2-like"/>
</dbReference>
<feature type="transmembrane region" description="Helical" evidence="4">
    <location>
        <begin position="6"/>
        <end position="29"/>
    </location>
</feature>
<keyword evidence="4" id="KW-1133">Transmembrane helix</keyword>
<dbReference type="CDD" id="cd06439">
    <property type="entry name" value="CESA_like_1"/>
    <property type="match status" value="1"/>
</dbReference>
<keyword evidence="4" id="KW-0812">Transmembrane</keyword>
<accession>A0A0K6I7K5</accession>
<evidence type="ECO:0000256" key="1">
    <source>
        <dbReference type="ARBA" id="ARBA00006739"/>
    </source>
</evidence>
<feature type="transmembrane region" description="Helical" evidence="4">
    <location>
        <begin position="317"/>
        <end position="336"/>
    </location>
</feature>
<protein>
    <submittedName>
        <fullName evidence="6">Glycosyltransferase, catalytic subunit of cellulose synthase and poly-beta-1,6-N-acetylglucosamine synthase</fullName>
    </submittedName>
</protein>
<sequence>MILLILFWGAALFILYTYVGYPALIGLLARRRPQVSCPLLTDDALPCLTVVMAGYNEAARLPGKIANLRALDYPQDKINILVVSDGSTDATTEVLGQLAGVRVLSYPQRQGKAYALNLALAQVQTEFVVFCDVRQDLEPGSVRRLLSDFCDPAVGAVSGELVHRPSSTQAGQNIGLYWRYEKAIRKAESRFHSTVGATGALYAIRTRDFSPIPPDTILDDFEIPMRITRMGKRTLLEPQAHVYDVLQTESSAEQKRKIRTLTGNFQTFSRNFWLFNPAQNPVWFQFLSHKVFRLVVPYALVITLLTSALLSAPFYRLAFLAQVAFYLLAAAGYWAPTLRRNKFVSFAQVFVDMNAAAMLALLRFVQGRADAKWEKT</sequence>
<evidence type="ECO:0000313" key="6">
    <source>
        <dbReference type="EMBL" id="CUA99053.1"/>
    </source>
</evidence>
<feature type="transmembrane region" description="Helical" evidence="4">
    <location>
        <begin position="291"/>
        <end position="311"/>
    </location>
</feature>
<dbReference type="RefSeq" id="WP_055451234.1">
    <property type="nucleotide sequence ID" value="NZ_CYHF01000008.1"/>
</dbReference>
<reference evidence="7" key="1">
    <citation type="submission" date="2015-08" db="EMBL/GenBank/DDBJ databases">
        <authorList>
            <person name="Varghese N."/>
        </authorList>
    </citation>
    <scope>NUCLEOTIDE SEQUENCE [LARGE SCALE GENOMIC DNA]</scope>
    <source>
        <strain evidence="7">DSM 18181</strain>
    </source>
</reference>
<dbReference type="PANTHER" id="PTHR43630:SF1">
    <property type="entry name" value="POLY-BETA-1,6-N-ACETYL-D-GLUCOSAMINE SYNTHASE"/>
    <property type="match status" value="1"/>
</dbReference>
<evidence type="ECO:0000256" key="3">
    <source>
        <dbReference type="ARBA" id="ARBA00022679"/>
    </source>
</evidence>
<dbReference type="Pfam" id="PF00535">
    <property type="entry name" value="Glycos_transf_2"/>
    <property type="match status" value="1"/>
</dbReference>
<dbReference type="AlphaFoldDB" id="A0A0K6I7K5"/>
<feature type="domain" description="Glycosyltransferase 2-like" evidence="5">
    <location>
        <begin position="49"/>
        <end position="190"/>
    </location>
</feature>
<dbReference type="InterPro" id="IPR029044">
    <property type="entry name" value="Nucleotide-diphossugar_trans"/>
</dbReference>
<gene>
    <name evidence="6" type="ORF">Ga0061069_108156</name>
</gene>
<dbReference type="GO" id="GO:0016757">
    <property type="term" value="F:glycosyltransferase activity"/>
    <property type="evidence" value="ECO:0007669"/>
    <property type="project" value="UniProtKB-KW"/>
</dbReference>
<dbReference type="STRING" id="339866.GCA_001418255_02384"/>
<dbReference type="OrthoDB" id="9811884at2"/>
<keyword evidence="3 6" id="KW-0808">Transferase</keyword>
<dbReference type="SUPFAM" id="SSF53448">
    <property type="entry name" value="Nucleotide-diphospho-sugar transferases"/>
    <property type="match status" value="1"/>
</dbReference>
<dbReference type="Proteomes" id="UP000183649">
    <property type="component" value="Unassembled WGS sequence"/>
</dbReference>
<dbReference type="PANTHER" id="PTHR43630">
    <property type="entry name" value="POLY-BETA-1,6-N-ACETYL-D-GLUCOSAMINE SYNTHASE"/>
    <property type="match status" value="1"/>
</dbReference>
<evidence type="ECO:0000256" key="2">
    <source>
        <dbReference type="ARBA" id="ARBA00022676"/>
    </source>
</evidence>
<evidence type="ECO:0000256" key="4">
    <source>
        <dbReference type="SAM" id="Phobius"/>
    </source>
</evidence>
<evidence type="ECO:0000259" key="5">
    <source>
        <dbReference type="Pfam" id="PF00535"/>
    </source>
</evidence>
<proteinExistence type="inferred from homology"/>
<organism evidence="6 7">
    <name type="scientific">Thiomonas bhubaneswarensis</name>
    <dbReference type="NCBI Taxonomy" id="339866"/>
    <lineage>
        <taxon>Bacteria</taxon>
        <taxon>Pseudomonadati</taxon>
        <taxon>Pseudomonadota</taxon>
        <taxon>Betaproteobacteria</taxon>
        <taxon>Burkholderiales</taxon>
        <taxon>Thiomonas</taxon>
    </lineage>
</organism>
<keyword evidence="4" id="KW-0472">Membrane</keyword>
<name>A0A0K6I7K5_9BURK</name>
<evidence type="ECO:0000313" key="7">
    <source>
        <dbReference type="Proteomes" id="UP000183649"/>
    </source>
</evidence>
<dbReference type="EMBL" id="CYHF01000008">
    <property type="protein sequence ID" value="CUA99053.1"/>
    <property type="molecule type" value="Genomic_DNA"/>
</dbReference>